<name>A0ABW5K9X7_9FLAO</name>
<gene>
    <name evidence="1" type="ORF">ACFSO8_05990</name>
</gene>
<dbReference type="PROSITE" id="PS51257">
    <property type="entry name" value="PROKAR_LIPOPROTEIN"/>
    <property type="match status" value="1"/>
</dbReference>
<comment type="caution">
    <text evidence="1">The sequence shown here is derived from an EMBL/GenBank/DDBJ whole genome shotgun (WGS) entry which is preliminary data.</text>
</comment>
<dbReference type="EMBL" id="JBHULG010000001">
    <property type="protein sequence ID" value="MFD2545010.1"/>
    <property type="molecule type" value="Genomic_DNA"/>
</dbReference>
<proteinExistence type="predicted"/>
<evidence type="ECO:0008006" key="3">
    <source>
        <dbReference type="Google" id="ProtNLM"/>
    </source>
</evidence>
<dbReference type="RefSeq" id="WP_255928585.1">
    <property type="nucleotide sequence ID" value="NZ_JANFQP010000001.1"/>
</dbReference>
<reference evidence="2" key="1">
    <citation type="journal article" date="2019" name="Int. J. Syst. Evol. Microbiol.">
        <title>The Global Catalogue of Microorganisms (GCM) 10K type strain sequencing project: providing services to taxonomists for standard genome sequencing and annotation.</title>
        <authorList>
            <consortium name="The Broad Institute Genomics Platform"/>
            <consortium name="The Broad Institute Genome Sequencing Center for Infectious Disease"/>
            <person name="Wu L."/>
            <person name="Ma J."/>
        </authorList>
    </citation>
    <scope>NUCLEOTIDE SEQUENCE [LARGE SCALE GENOMIC DNA]</scope>
    <source>
        <strain evidence="2">KCTC 52204</strain>
    </source>
</reference>
<dbReference type="Proteomes" id="UP001597394">
    <property type="component" value="Unassembled WGS sequence"/>
</dbReference>
<evidence type="ECO:0000313" key="1">
    <source>
        <dbReference type="EMBL" id="MFD2545010.1"/>
    </source>
</evidence>
<organism evidence="1 2">
    <name type="scientific">Kaistella montana</name>
    <dbReference type="NCBI Taxonomy" id="1849733"/>
    <lineage>
        <taxon>Bacteria</taxon>
        <taxon>Pseudomonadati</taxon>
        <taxon>Bacteroidota</taxon>
        <taxon>Flavobacteriia</taxon>
        <taxon>Flavobacteriales</taxon>
        <taxon>Weeksellaceae</taxon>
        <taxon>Chryseobacterium group</taxon>
        <taxon>Kaistella</taxon>
    </lineage>
</organism>
<sequence length="200" mass="23497">MNKFNSILLSFFFTIIGCKENISNTDSNQNLQSLTMQNKKVEYGQKFFDFDEVDYYSIEISEEDAMKLMDENSTRLSQQKSDIILNDEFPKTIADIDFIKDFNKFGFKKYQIAPANFEDLNKIFVEKTEQERIDFACIPIFRDILVFKKDNKNIGFAKICFDCHQYHIVGSIVNTENFGQGDDFEKLDSILNRNHHQIKK</sequence>
<evidence type="ECO:0000313" key="2">
    <source>
        <dbReference type="Proteomes" id="UP001597394"/>
    </source>
</evidence>
<accession>A0ABW5K9X7</accession>
<protein>
    <recommendedName>
        <fullName evidence="3">Cytochrome c domain-containing protein</fullName>
    </recommendedName>
</protein>
<keyword evidence="2" id="KW-1185">Reference proteome</keyword>